<keyword evidence="2" id="KW-1185">Reference proteome</keyword>
<evidence type="ECO:0000313" key="2">
    <source>
        <dbReference type="Proteomes" id="UP001153269"/>
    </source>
</evidence>
<organism evidence="1 2">
    <name type="scientific">Pleuronectes platessa</name>
    <name type="common">European plaice</name>
    <dbReference type="NCBI Taxonomy" id="8262"/>
    <lineage>
        <taxon>Eukaryota</taxon>
        <taxon>Metazoa</taxon>
        <taxon>Chordata</taxon>
        <taxon>Craniata</taxon>
        <taxon>Vertebrata</taxon>
        <taxon>Euteleostomi</taxon>
        <taxon>Actinopterygii</taxon>
        <taxon>Neopterygii</taxon>
        <taxon>Teleostei</taxon>
        <taxon>Neoteleostei</taxon>
        <taxon>Acanthomorphata</taxon>
        <taxon>Carangaria</taxon>
        <taxon>Pleuronectiformes</taxon>
        <taxon>Pleuronectoidei</taxon>
        <taxon>Pleuronectidae</taxon>
        <taxon>Pleuronectes</taxon>
    </lineage>
</organism>
<protein>
    <submittedName>
        <fullName evidence="1">Uncharacterized protein</fullName>
    </submittedName>
</protein>
<sequence length="124" mass="13302">MIIPNEAVIYFPSGTLTRAQLDGGGELQDSAPWTATNRCLPDTLSRGRARKARASASRLPLLIARTWRSPAAAARCLAPGLVCAQPKNSRENALDSTSAHRVAFSMTAAQERAGEDPLEKLTQD</sequence>
<evidence type="ECO:0000313" key="1">
    <source>
        <dbReference type="EMBL" id="CAB1424086.1"/>
    </source>
</evidence>
<dbReference type="Proteomes" id="UP001153269">
    <property type="component" value="Unassembled WGS sequence"/>
</dbReference>
<reference evidence="1" key="1">
    <citation type="submission" date="2020-03" db="EMBL/GenBank/DDBJ databases">
        <authorList>
            <person name="Weist P."/>
        </authorList>
    </citation>
    <scope>NUCLEOTIDE SEQUENCE</scope>
</reference>
<proteinExistence type="predicted"/>
<gene>
    <name evidence="1" type="ORF">PLEPLA_LOCUS12007</name>
</gene>
<comment type="caution">
    <text evidence="1">The sequence shown here is derived from an EMBL/GenBank/DDBJ whole genome shotgun (WGS) entry which is preliminary data.</text>
</comment>
<dbReference type="AlphaFoldDB" id="A0A9N7U3T5"/>
<accession>A0A9N7U3T5</accession>
<name>A0A9N7U3T5_PLEPL</name>
<dbReference type="EMBL" id="CADEAL010000704">
    <property type="protein sequence ID" value="CAB1424086.1"/>
    <property type="molecule type" value="Genomic_DNA"/>
</dbReference>